<evidence type="ECO:0000313" key="3">
    <source>
        <dbReference type="Proteomes" id="UP000250235"/>
    </source>
</evidence>
<sequence length="112" mass="13002">MADDTDEVFNFSNLEFTREDLVTALNDMVLVLAQRRIRIPLPGHSGRIKDFGARERSMTGFQFLRWNALESQRIFREQNLPTEMIATRCDDGDGRRHGGDGREEGEEEREEE</sequence>
<keyword evidence="3" id="KW-1185">Reference proteome</keyword>
<gene>
    <name evidence="2" type="ORF">F511_34694</name>
</gene>
<evidence type="ECO:0000313" key="2">
    <source>
        <dbReference type="EMBL" id="KZV35919.1"/>
    </source>
</evidence>
<dbReference type="EMBL" id="KV003985">
    <property type="protein sequence ID" value="KZV35919.1"/>
    <property type="molecule type" value="Genomic_DNA"/>
</dbReference>
<proteinExistence type="predicted"/>
<evidence type="ECO:0000256" key="1">
    <source>
        <dbReference type="SAM" id="MobiDB-lite"/>
    </source>
</evidence>
<name>A0A2Z7BN69_9LAMI</name>
<dbReference type="AlphaFoldDB" id="A0A2Z7BN69"/>
<organism evidence="2 3">
    <name type="scientific">Dorcoceras hygrometricum</name>
    <dbReference type="NCBI Taxonomy" id="472368"/>
    <lineage>
        <taxon>Eukaryota</taxon>
        <taxon>Viridiplantae</taxon>
        <taxon>Streptophyta</taxon>
        <taxon>Embryophyta</taxon>
        <taxon>Tracheophyta</taxon>
        <taxon>Spermatophyta</taxon>
        <taxon>Magnoliopsida</taxon>
        <taxon>eudicotyledons</taxon>
        <taxon>Gunneridae</taxon>
        <taxon>Pentapetalae</taxon>
        <taxon>asterids</taxon>
        <taxon>lamiids</taxon>
        <taxon>Lamiales</taxon>
        <taxon>Gesneriaceae</taxon>
        <taxon>Didymocarpoideae</taxon>
        <taxon>Trichosporeae</taxon>
        <taxon>Loxocarpinae</taxon>
        <taxon>Dorcoceras</taxon>
    </lineage>
</organism>
<accession>A0A2Z7BN69</accession>
<reference evidence="2 3" key="1">
    <citation type="journal article" date="2015" name="Proc. Natl. Acad. Sci. U.S.A.">
        <title>The resurrection genome of Boea hygrometrica: A blueprint for survival of dehydration.</title>
        <authorList>
            <person name="Xiao L."/>
            <person name="Yang G."/>
            <person name="Zhang L."/>
            <person name="Yang X."/>
            <person name="Zhao S."/>
            <person name="Ji Z."/>
            <person name="Zhou Q."/>
            <person name="Hu M."/>
            <person name="Wang Y."/>
            <person name="Chen M."/>
            <person name="Xu Y."/>
            <person name="Jin H."/>
            <person name="Xiao X."/>
            <person name="Hu G."/>
            <person name="Bao F."/>
            <person name="Hu Y."/>
            <person name="Wan P."/>
            <person name="Li L."/>
            <person name="Deng X."/>
            <person name="Kuang T."/>
            <person name="Xiang C."/>
            <person name="Zhu J.K."/>
            <person name="Oliver M.J."/>
            <person name="He Y."/>
        </authorList>
    </citation>
    <scope>NUCLEOTIDE SEQUENCE [LARGE SCALE GENOMIC DNA]</scope>
    <source>
        <strain evidence="3">cv. XS01</strain>
    </source>
</reference>
<feature type="compositionally biased region" description="Acidic residues" evidence="1">
    <location>
        <begin position="103"/>
        <end position="112"/>
    </location>
</feature>
<protein>
    <submittedName>
        <fullName evidence="2">Uncharacterized protein</fullName>
    </submittedName>
</protein>
<dbReference type="Proteomes" id="UP000250235">
    <property type="component" value="Unassembled WGS sequence"/>
</dbReference>
<feature type="compositionally biased region" description="Basic and acidic residues" evidence="1">
    <location>
        <begin position="88"/>
        <end position="102"/>
    </location>
</feature>
<feature type="region of interest" description="Disordered" evidence="1">
    <location>
        <begin position="84"/>
        <end position="112"/>
    </location>
</feature>